<evidence type="ECO:0000256" key="8">
    <source>
        <dbReference type="ARBA" id="ARBA00023077"/>
    </source>
</evidence>
<keyword evidence="3" id="KW-1134">Transmembrane beta strand</keyword>
<dbReference type="InterPro" id="IPR036942">
    <property type="entry name" value="Beta-barrel_TonB_sf"/>
</dbReference>
<keyword evidence="7" id="KW-0406">Ion transport</keyword>
<keyword evidence="13" id="KW-1185">Reference proteome</keyword>
<dbReference type="PANTHER" id="PTHR32552:SF81">
    <property type="entry name" value="TONB-DEPENDENT OUTER MEMBRANE RECEPTOR"/>
    <property type="match status" value="1"/>
</dbReference>
<keyword evidence="12" id="KW-0675">Receptor</keyword>
<evidence type="ECO:0000256" key="6">
    <source>
        <dbReference type="ARBA" id="ARBA00023004"/>
    </source>
</evidence>
<evidence type="ECO:0000256" key="10">
    <source>
        <dbReference type="ARBA" id="ARBA00023237"/>
    </source>
</evidence>
<dbReference type="SUPFAM" id="SSF56935">
    <property type="entry name" value="Porins"/>
    <property type="match status" value="1"/>
</dbReference>
<keyword evidence="2" id="KW-0813">Transport</keyword>
<evidence type="ECO:0000256" key="4">
    <source>
        <dbReference type="ARBA" id="ARBA00022496"/>
    </source>
</evidence>
<dbReference type="InterPro" id="IPR000531">
    <property type="entry name" value="Beta-barrel_TonB"/>
</dbReference>
<sequence>MGSSHPRLLVNAALWALYLEQEFVYVGDAGVVDPSGQTRRMGVDLGLRWQLLDWLYYSQDVNYAYARAFSMPSGEDYIPLAPDWTAVGTLSISGRSDWLGSIQYRYLNHRPANEDNTIVAEGYTIVDANLGYQFQYFDLGINVQNLLNTKWKETQFATESRLFDEPTSVEEIHYTPGTPFFIKGVLRVKL</sequence>
<keyword evidence="8" id="KW-0798">TonB box</keyword>
<gene>
    <name evidence="12" type="ORF">N7U62_04695</name>
</gene>
<evidence type="ECO:0000256" key="3">
    <source>
        <dbReference type="ARBA" id="ARBA00022452"/>
    </source>
</evidence>
<evidence type="ECO:0000313" key="12">
    <source>
        <dbReference type="EMBL" id="MCV9385947.1"/>
    </source>
</evidence>
<dbReference type="InterPro" id="IPR039426">
    <property type="entry name" value="TonB-dep_rcpt-like"/>
</dbReference>
<evidence type="ECO:0000313" key="13">
    <source>
        <dbReference type="Proteomes" id="UP001300692"/>
    </source>
</evidence>
<proteinExistence type="predicted"/>
<keyword evidence="9" id="KW-0472">Membrane</keyword>
<comment type="caution">
    <text evidence="12">The sequence shown here is derived from an EMBL/GenBank/DDBJ whole genome shotgun (WGS) entry which is preliminary data.</text>
</comment>
<keyword evidence="4" id="KW-0410">Iron transport</keyword>
<evidence type="ECO:0000256" key="9">
    <source>
        <dbReference type="ARBA" id="ARBA00023136"/>
    </source>
</evidence>
<reference evidence="12 13" key="1">
    <citation type="submission" date="2022-10" db="EMBL/GenBank/DDBJ databases">
        <title>Comparative genomics and taxonomic characterization of three novel marine species of genus Reichenbachiella exhibiting antioxidant and polysaccharide degradation activities.</title>
        <authorList>
            <person name="Muhammad N."/>
            <person name="Lee Y.-J."/>
            <person name="Ko J."/>
            <person name="Kim S.-G."/>
        </authorList>
    </citation>
    <scope>NUCLEOTIDE SEQUENCE [LARGE SCALE GENOMIC DNA]</scope>
    <source>
        <strain evidence="12 13">ABR2-5</strain>
    </source>
</reference>
<keyword evidence="10" id="KW-0998">Cell outer membrane</keyword>
<feature type="domain" description="TonB-dependent receptor-like beta-barrel" evidence="11">
    <location>
        <begin position="7"/>
        <end position="146"/>
    </location>
</feature>
<name>A0ABT3CQK9_9BACT</name>
<protein>
    <submittedName>
        <fullName evidence="12">TonB-dependent receptor</fullName>
    </submittedName>
</protein>
<evidence type="ECO:0000256" key="2">
    <source>
        <dbReference type="ARBA" id="ARBA00022448"/>
    </source>
</evidence>
<keyword evidence="5" id="KW-0812">Transmembrane</keyword>
<dbReference type="Proteomes" id="UP001300692">
    <property type="component" value="Unassembled WGS sequence"/>
</dbReference>
<comment type="subcellular location">
    <subcellularLocation>
        <location evidence="1">Cell outer membrane</location>
        <topology evidence="1">Multi-pass membrane protein</topology>
    </subcellularLocation>
</comment>
<evidence type="ECO:0000256" key="5">
    <source>
        <dbReference type="ARBA" id="ARBA00022692"/>
    </source>
</evidence>
<evidence type="ECO:0000256" key="1">
    <source>
        <dbReference type="ARBA" id="ARBA00004571"/>
    </source>
</evidence>
<dbReference type="RefSeq" id="WP_264136729.1">
    <property type="nucleotide sequence ID" value="NZ_JAOYOD010000001.1"/>
</dbReference>
<dbReference type="PANTHER" id="PTHR32552">
    <property type="entry name" value="FERRICHROME IRON RECEPTOR-RELATED"/>
    <property type="match status" value="1"/>
</dbReference>
<accession>A0ABT3CQK9</accession>
<keyword evidence="6" id="KW-0408">Iron</keyword>
<organism evidence="12 13">
    <name type="scientific">Reichenbachiella ulvae</name>
    <dbReference type="NCBI Taxonomy" id="2980104"/>
    <lineage>
        <taxon>Bacteria</taxon>
        <taxon>Pseudomonadati</taxon>
        <taxon>Bacteroidota</taxon>
        <taxon>Cytophagia</taxon>
        <taxon>Cytophagales</taxon>
        <taxon>Reichenbachiellaceae</taxon>
        <taxon>Reichenbachiella</taxon>
    </lineage>
</organism>
<dbReference type="EMBL" id="JAOYOD010000001">
    <property type="protein sequence ID" value="MCV9385947.1"/>
    <property type="molecule type" value="Genomic_DNA"/>
</dbReference>
<dbReference type="Pfam" id="PF00593">
    <property type="entry name" value="TonB_dep_Rec_b-barrel"/>
    <property type="match status" value="1"/>
</dbReference>
<evidence type="ECO:0000259" key="11">
    <source>
        <dbReference type="Pfam" id="PF00593"/>
    </source>
</evidence>
<dbReference type="Gene3D" id="2.40.170.20">
    <property type="entry name" value="TonB-dependent receptor, beta-barrel domain"/>
    <property type="match status" value="1"/>
</dbReference>
<evidence type="ECO:0000256" key="7">
    <source>
        <dbReference type="ARBA" id="ARBA00023065"/>
    </source>
</evidence>